<name>A0A833YPN0_9CHIR</name>
<proteinExistence type="predicted"/>
<organism evidence="2 3">
    <name type="scientific">Phyllostomus discolor</name>
    <name type="common">pale spear-nosed bat</name>
    <dbReference type="NCBI Taxonomy" id="89673"/>
    <lineage>
        <taxon>Eukaryota</taxon>
        <taxon>Metazoa</taxon>
        <taxon>Chordata</taxon>
        <taxon>Craniata</taxon>
        <taxon>Vertebrata</taxon>
        <taxon>Euteleostomi</taxon>
        <taxon>Mammalia</taxon>
        <taxon>Eutheria</taxon>
        <taxon>Laurasiatheria</taxon>
        <taxon>Chiroptera</taxon>
        <taxon>Yangochiroptera</taxon>
        <taxon>Phyllostomidae</taxon>
        <taxon>Phyllostominae</taxon>
        <taxon>Phyllostomus</taxon>
    </lineage>
</organism>
<sequence>MVAPGFVLGLLLPLILRARTRAAADFRFASHIHNHMVLQKEPAGAVIWGYGTPGATVTVTLRQDQEVIMKKVTPVKGKAAPILCSAFVFSCHLLDCLRMKASSPAQAIHPSTLHRS</sequence>
<dbReference type="InterPro" id="IPR039329">
    <property type="entry name" value="SIAE"/>
</dbReference>
<gene>
    <name evidence="2" type="ORF">HJG60_017252</name>
</gene>
<keyword evidence="1" id="KW-0732">Signal</keyword>
<feature type="chain" id="PRO_5032739969" evidence="1">
    <location>
        <begin position="23"/>
        <end position="116"/>
    </location>
</feature>
<dbReference type="GO" id="GO:0001681">
    <property type="term" value="F:sialate O-acetylesterase activity"/>
    <property type="evidence" value="ECO:0007669"/>
    <property type="project" value="InterPro"/>
</dbReference>
<dbReference type="AlphaFoldDB" id="A0A833YPN0"/>
<feature type="signal peptide" evidence="1">
    <location>
        <begin position="1"/>
        <end position="22"/>
    </location>
</feature>
<accession>A0A833YPN0</accession>
<dbReference type="EMBL" id="JABVXQ010000013">
    <property type="protein sequence ID" value="KAF6082953.1"/>
    <property type="molecule type" value="Genomic_DNA"/>
</dbReference>
<dbReference type="GO" id="GO:0005975">
    <property type="term" value="P:carbohydrate metabolic process"/>
    <property type="evidence" value="ECO:0007669"/>
    <property type="project" value="TreeGrafter"/>
</dbReference>
<evidence type="ECO:0000256" key="1">
    <source>
        <dbReference type="SAM" id="SignalP"/>
    </source>
</evidence>
<comment type="caution">
    <text evidence="2">The sequence shown here is derived from an EMBL/GenBank/DDBJ whole genome shotgun (WGS) entry which is preliminary data.</text>
</comment>
<dbReference type="PANTHER" id="PTHR22901:SF0">
    <property type="entry name" value="SIALATE O-ACETYLESTERASE"/>
    <property type="match status" value="1"/>
</dbReference>
<evidence type="ECO:0000313" key="2">
    <source>
        <dbReference type="EMBL" id="KAF6082953.1"/>
    </source>
</evidence>
<protein>
    <submittedName>
        <fullName evidence="2">Sialic acid acetylesterase</fullName>
    </submittedName>
</protein>
<reference evidence="2 3" key="1">
    <citation type="journal article" date="2020" name="Nature">
        <title>Six reference-quality genomes reveal evolution of bat adaptations.</title>
        <authorList>
            <person name="Jebb D."/>
            <person name="Huang Z."/>
            <person name="Pippel M."/>
            <person name="Hughes G.M."/>
            <person name="Lavrichenko K."/>
            <person name="Devanna P."/>
            <person name="Winkler S."/>
            <person name="Jermiin L.S."/>
            <person name="Skirmuntt E.C."/>
            <person name="Katzourakis A."/>
            <person name="Burkitt-Gray L."/>
            <person name="Ray D.A."/>
            <person name="Sullivan K.A.M."/>
            <person name="Roscito J.G."/>
            <person name="Kirilenko B.M."/>
            <person name="Davalos L.M."/>
            <person name="Corthals A.P."/>
            <person name="Power M.L."/>
            <person name="Jones G."/>
            <person name="Ransome R.D."/>
            <person name="Dechmann D.K.N."/>
            <person name="Locatelli A.G."/>
            <person name="Puechmaille S.J."/>
            <person name="Fedrigo O."/>
            <person name="Jarvis E.D."/>
            <person name="Hiller M."/>
            <person name="Vernes S.C."/>
            <person name="Myers E.W."/>
            <person name="Teeling E.C."/>
        </authorList>
    </citation>
    <scope>NUCLEOTIDE SEQUENCE [LARGE SCALE GENOMIC DNA]</scope>
    <source>
        <strain evidence="2">Bat1K_MPI-CBG_1</strain>
    </source>
</reference>
<dbReference type="Proteomes" id="UP000664940">
    <property type="component" value="Unassembled WGS sequence"/>
</dbReference>
<evidence type="ECO:0000313" key="3">
    <source>
        <dbReference type="Proteomes" id="UP000664940"/>
    </source>
</evidence>
<dbReference type="PANTHER" id="PTHR22901">
    <property type="entry name" value="SIALATE O-ACETYLESTERASE"/>
    <property type="match status" value="1"/>
</dbReference>